<protein>
    <submittedName>
        <fullName evidence="1">Phage portal protein</fullName>
    </submittedName>
</protein>
<dbReference type="EMBL" id="MRTJ01000001">
    <property type="protein sequence ID" value="OMF17056.1"/>
    <property type="molecule type" value="Genomic_DNA"/>
</dbReference>
<dbReference type="AlphaFoldDB" id="A0A1R1C4L9"/>
<sequence>MSRLQEYLPSYYLDSKQMSSLLMAQEIELDNIAAGVLRQRNDMFIMTASSTSIRRREKMLRIQADPSKESLDFRRRRIINRQSTKPPFTHRWLQAQLDRLIGPGMAVVSVNPAEFLLMVTTNIENANLFKEVQHTIQTVKPANMVYQQSTSLQHRIAVKHTTVKRDVSWNYKLDGSWKLGEKPFADLGPEVTL</sequence>
<evidence type="ECO:0000313" key="1">
    <source>
        <dbReference type="EMBL" id="OMF17056.1"/>
    </source>
</evidence>
<organism evidence="1 2">
    <name type="scientific">Paenibacillus amylolyticus</name>
    <dbReference type="NCBI Taxonomy" id="1451"/>
    <lineage>
        <taxon>Bacteria</taxon>
        <taxon>Bacillati</taxon>
        <taxon>Bacillota</taxon>
        <taxon>Bacilli</taxon>
        <taxon>Bacillales</taxon>
        <taxon>Paenibacillaceae</taxon>
        <taxon>Paenibacillus</taxon>
    </lineage>
</organism>
<evidence type="ECO:0000313" key="2">
    <source>
        <dbReference type="Proteomes" id="UP000187134"/>
    </source>
</evidence>
<accession>A0A1R1C4L9</accession>
<proteinExistence type="predicted"/>
<comment type="caution">
    <text evidence="1">The sequence shown here is derived from an EMBL/GenBank/DDBJ whole genome shotgun (WGS) entry which is preliminary data.</text>
</comment>
<reference evidence="1 2" key="1">
    <citation type="submission" date="2016-11" db="EMBL/GenBank/DDBJ databases">
        <title>Paenibacillus species isolates.</title>
        <authorList>
            <person name="Beno S.M."/>
        </authorList>
    </citation>
    <scope>NUCLEOTIDE SEQUENCE [LARGE SCALE GENOMIC DNA]</scope>
    <source>
        <strain evidence="1 2">FSL H8-0246</strain>
    </source>
</reference>
<dbReference type="RefSeq" id="WP_076330456.1">
    <property type="nucleotide sequence ID" value="NZ_MRTJ01000001.1"/>
</dbReference>
<dbReference type="InterPro" id="IPR018755">
    <property type="entry name" value="Phage_Mu_Gp48"/>
</dbReference>
<dbReference type="Proteomes" id="UP000187134">
    <property type="component" value="Unassembled WGS sequence"/>
</dbReference>
<dbReference type="Pfam" id="PF10076">
    <property type="entry name" value="Phage_Mu_Gp48"/>
    <property type="match status" value="1"/>
</dbReference>
<name>A0A1R1C4L9_PAEAM</name>
<gene>
    <name evidence="1" type="ORF">BK131_03525</name>
</gene>